<dbReference type="Proteomes" id="UP000636709">
    <property type="component" value="Unassembled WGS sequence"/>
</dbReference>
<dbReference type="PANTHER" id="PTHR31374">
    <property type="entry name" value="AUXIN-INDUCED PROTEIN-LIKE-RELATED"/>
    <property type="match status" value="1"/>
</dbReference>
<feature type="region of interest" description="Disordered" evidence="2">
    <location>
        <begin position="171"/>
        <end position="225"/>
    </location>
</feature>
<sequence length="225" mass="24072">MRAGSSRRRFPNLKAFLHAWKKQGEWAQLDGAGGEAMAIPRDVPRGHTVVYVGEQLRRHVVRVSSLDHPLFRELLDRARDEYGFAAADTRLCIPCDEDVFLGVLCHPPAYPCPDAPPPHTPPRLLPHAWQADGTSSSSPSAELLPTRLLPQRGSTSSSPSELLLKLELGIQTPARGGGGSRSRRAASGGTESTGGELEPPALPPPSSVRAVGKAAPSGVRHLRAV</sequence>
<keyword evidence="4" id="KW-1185">Reference proteome</keyword>
<dbReference type="PANTHER" id="PTHR31374:SF9">
    <property type="entry name" value="AUXIN-RESPONSIVE FAMILY PROTEIN"/>
    <property type="match status" value="1"/>
</dbReference>
<dbReference type="EMBL" id="JACEFO010001783">
    <property type="protein sequence ID" value="KAF8702723.1"/>
    <property type="molecule type" value="Genomic_DNA"/>
</dbReference>
<dbReference type="AlphaFoldDB" id="A0A835BWG0"/>
<dbReference type="InterPro" id="IPR003676">
    <property type="entry name" value="SAUR_fam"/>
</dbReference>
<name>A0A835BWG0_9POAL</name>
<evidence type="ECO:0000256" key="2">
    <source>
        <dbReference type="SAM" id="MobiDB-lite"/>
    </source>
</evidence>
<feature type="region of interest" description="Disordered" evidence="2">
    <location>
        <begin position="123"/>
        <end position="142"/>
    </location>
</feature>
<gene>
    <name evidence="3" type="ORF">HU200_032551</name>
</gene>
<feature type="compositionally biased region" description="Low complexity" evidence="2">
    <location>
        <begin position="185"/>
        <end position="199"/>
    </location>
</feature>
<evidence type="ECO:0000313" key="4">
    <source>
        <dbReference type="Proteomes" id="UP000636709"/>
    </source>
</evidence>
<organism evidence="3 4">
    <name type="scientific">Digitaria exilis</name>
    <dbReference type="NCBI Taxonomy" id="1010633"/>
    <lineage>
        <taxon>Eukaryota</taxon>
        <taxon>Viridiplantae</taxon>
        <taxon>Streptophyta</taxon>
        <taxon>Embryophyta</taxon>
        <taxon>Tracheophyta</taxon>
        <taxon>Spermatophyta</taxon>
        <taxon>Magnoliopsida</taxon>
        <taxon>Liliopsida</taxon>
        <taxon>Poales</taxon>
        <taxon>Poaceae</taxon>
        <taxon>PACMAD clade</taxon>
        <taxon>Panicoideae</taxon>
        <taxon>Panicodae</taxon>
        <taxon>Paniceae</taxon>
        <taxon>Anthephorinae</taxon>
        <taxon>Digitaria</taxon>
    </lineage>
</organism>
<comment type="similarity">
    <text evidence="1">Belongs to the ARG7 family.</text>
</comment>
<dbReference type="Pfam" id="PF02519">
    <property type="entry name" value="Auxin_inducible"/>
    <property type="match status" value="1"/>
</dbReference>
<protein>
    <submittedName>
        <fullName evidence="3">Uncharacterized protein</fullName>
    </submittedName>
</protein>
<proteinExistence type="inferred from homology"/>
<evidence type="ECO:0000256" key="1">
    <source>
        <dbReference type="ARBA" id="ARBA00006974"/>
    </source>
</evidence>
<dbReference type="OrthoDB" id="1840940at2759"/>
<evidence type="ECO:0000313" key="3">
    <source>
        <dbReference type="EMBL" id="KAF8702723.1"/>
    </source>
</evidence>
<accession>A0A835BWG0</accession>
<reference evidence="3" key="1">
    <citation type="submission" date="2020-07" db="EMBL/GenBank/DDBJ databases">
        <title>Genome sequence and genetic diversity analysis of an under-domesticated orphan crop, white fonio (Digitaria exilis).</title>
        <authorList>
            <person name="Bennetzen J.L."/>
            <person name="Chen S."/>
            <person name="Ma X."/>
            <person name="Wang X."/>
            <person name="Yssel A.E.J."/>
            <person name="Chaluvadi S.R."/>
            <person name="Johnson M."/>
            <person name="Gangashetty P."/>
            <person name="Hamidou F."/>
            <person name="Sanogo M.D."/>
            <person name="Zwaenepoel A."/>
            <person name="Wallace J."/>
            <person name="Van De Peer Y."/>
            <person name="Van Deynze A."/>
        </authorList>
    </citation>
    <scope>NUCLEOTIDE SEQUENCE</scope>
    <source>
        <tissue evidence="3">Leaves</tissue>
    </source>
</reference>
<comment type="caution">
    <text evidence="3">The sequence shown here is derived from an EMBL/GenBank/DDBJ whole genome shotgun (WGS) entry which is preliminary data.</text>
</comment>
<dbReference type="GO" id="GO:0009733">
    <property type="term" value="P:response to auxin"/>
    <property type="evidence" value="ECO:0007669"/>
    <property type="project" value="InterPro"/>
</dbReference>